<feature type="chain" id="PRO_5022960081" evidence="1">
    <location>
        <begin position="18"/>
        <end position="96"/>
    </location>
</feature>
<dbReference type="RefSeq" id="WP_148377417.1">
    <property type="nucleotide sequence ID" value="NZ_VSIY01000005.1"/>
</dbReference>
<evidence type="ECO:0000313" key="2">
    <source>
        <dbReference type="EMBL" id="TYB81609.1"/>
    </source>
</evidence>
<name>A0A5D0RKC2_9RHOB</name>
<accession>A0A5D0RKC2</accession>
<dbReference type="EMBL" id="VSIY01000005">
    <property type="protein sequence ID" value="TYB81609.1"/>
    <property type="molecule type" value="Genomic_DNA"/>
</dbReference>
<protein>
    <submittedName>
        <fullName evidence="2">Uncharacterized protein</fullName>
    </submittedName>
</protein>
<dbReference type="AlphaFoldDB" id="A0A5D0RKC2"/>
<gene>
    <name evidence="2" type="ORF">FVF75_07795</name>
</gene>
<feature type="signal peptide" evidence="1">
    <location>
        <begin position="1"/>
        <end position="17"/>
    </location>
</feature>
<organism evidence="2 3">
    <name type="scientific">Maritimibacter fusiformis</name>
    <dbReference type="NCBI Taxonomy" id="2603819"/>
    <lineage>
        <taxon>Bacteria</taxon>
        <taxon>Pseudomonadati</taxon>
        <taxon>Pseudomonadota</taxon>
        <taxon>Alphaproteobacteria</taxon>
        <taxon>Rhodobacterales</taxon>
        <taxon>Roseobacteraceae</taxon>
        <taxon>Maritimibacter</taxon>
    </lineage>
</organism>
<proteinExistence type="predicted"/>
<evidence type="ECO:0000313" key="3">
    <source>
        <dbReference type="Proteomes" id="UP000322080"/>
    </source>
</evidence>
<reference evidence="2 3" key="1">
    <citation type="submission" date="2019-08" db="EMBL/GenBank/DDBJ databases">
        <title>Identification of a novel species of the genus Boseongicola.</title>
        <authorList>
            <person name="Zhang X.-Q."/>
        </authorList>
    </citation>
    <scope>NUCLEOTIDE SEQUENCE [LARGE SCALE GENOMIC DNA]</scope>
    <source>
        <strain evidence="2 3">HY14</strain>
    </source>
</reference>
<evidence type="ECO:0000256" key="1">
    <source>
        <dbReference type="SAM" id="SignalP"/>
    </source>
</evidence>
<keyword evidence="1" id="KW-0732">Signal</keyword>
<keyword evidence="3" id="KW-1185">Reference proteome</keyword>
<comment type="caution">
    <text evidence="2">The sequence shown here is derived from an EMBL/GenBank/DDBJ whole genome shotgun (WGS) entry which is preliminary data.</text>
</comment>
<sequence>MRGLLLILTCLATPVLADVIGPGGKVIDCYCTDSTGGRVDLNQEICLFVDGRAFIARCEMSLNVPIWRDTGRSCISSAVPELLQPAGDTGGVDAEI</sequence>
<dbReference type="Proteomes" id="UP000322080">
    <property type="component" value="Unassembled WGS sequence"/>
</dbReference>